<name>A0A212AAC4_9RHOB</name>
<organism evidence="1 2">
    <name type="scientific">Haematobacter genomosp. 1</name>
    <dbReference type="NCBI Taxonomy" id="366618"/>
    <lineage>
        <taxon>Bacteria</taxon>
        <taxon>Pseudomonadati</taxon>
        <taxon>Pseudomonadota</taxon>
        <taxon>Alphaproteobacteria</taxon>
        <taxon>Rhodobacterales</taxon>
        <taxon>Paracoccaceae</taxon>
        <taxon>Haematobacter</taxon>
    </lineage>
</organism>
<evidence type="ECO:0000313" key="1">
    <source>
        <dbReference type="EMBL" id="OWJ77125.1"/>
    </source>
</evidence>
<gene>
    <name evidence="1" type="ORF">CDV49_11910</name>
</gene>
<dbReference type="AlphaFoldDB" id="A0A212AAC4"/>
<dbReference type="EMBL" id="NIPW01000023">
    <property type="protein sequence ID" value="OWJ77125.1"/>
    <property type="molecule type" value="Genomic_DNA"/>
</dbReference>
<proteinExistence type="predicted"/>
<keyword evidence="2" id="KW-1185">Reference proteome</keyword>
<evidence type="ECO:0000313" key="2">
    <source>
        <dbReference type="Proteomes" id="UP000196878"/>
    </source>
</evidence>
<protein>
    <submittedName>
        <fullName evidence="1">Uncharacterized protein</fullName>
    </submittedName>
</protein>
<accession>A0A212AAC4</accession>
<sequence length="65" mass="7178">MQKGQDALIFVALGVPESSSHGDQPAVENVCERRLDYDASSLHKRIRHVGAMTAAKIEIRAFRSL</sequence>
<dbReference type="RefSeq" id="WP_088215662.1">
    <property type="nucleotide sequence ID" value="NZ_NIPW01000023.1"/>
</dbReference>
<comment type="caution">
    <text evidence="1">The sequence shown here is derived from an EMBL/GenBank/DDBJ whole genome shotgun (WGS) entry which is preliminary data.</text>
</comment>
<dbReference type="Proteomes" id="UP000196878">
    <property type="component" value="Unassembled WGS sequence"/>
</dbReference>
<reference evidence="1 2" key="1">
    <citation type="submission" date="2016-12" db="EMBL/GenBank/DDBJ databases">
        <title>Comparison of Traditional DNA-DNA Hybridization with In Silico Genomic Analysis.</title>
        <authorList>
            <person name="Nicholson A.C."/>
            <person name="Humrighouse B.W."/>
            <person name="Graziano J."/>
            <person name="Lasker B."/>
            <person name="Whitney A.M."/>
            <person name="Mcquiston J.R."/>
        </authorList>
    </citation>
    <scope>NUCLEOTIDE SEQUENCE [LARGE SCALE GENOMIC DNA]</scope>
    <source>
        <strain evidence="1 2">H2240</strain>
    </source>
</reference>